<gene>
    <name evidence="2" type="ORF">MNEG_3869</name>
</gene>
<sequence length="101" mass="10538">MGLRSAAPRVLAGLAVVLVGERPDSCLYVSRKQEAAERAGIACEVHRLAQDVSQEALCAKVASLCADSAVDGVIVQLPLPKHLDEEVIGALSTGNRDFLAG</sequence>
<dbReference type="GO" id="GO:0004329">
    <property type="term" value="F:formate-tetrahydrofolate ligase activity"/>
    <property type="evidence" value="ECO:0007669"/>
    <property type="project" value="UniProtKB-EC"/>
</dbReference>
<protein>
    <submittedName>
        <fullName evidence="2">Bifunctional protein folD</fullName>
        <ecNumber evidence="2">6.3.4.3</ecNumber>
    </submittedName>
</protein>
<dbReference type="InterPro" id="IPR020630">
    <property type="entry name" value="THF_DH/CycHdrlase_cat_dom"/>
</dbReference>
<evidence type="ECO:0000259" key="1">
    <source>
        <dbReference type="Pfam" id="PF00763"/>
    </source>
</evidence>
<keyword evidence="3" id="KW-1185">Reference proteome</keyword>
<dbReference type="PANTHER" id="PTHR48099">
    <property type="entry name" value="C-1-TETRAHYDROFOLATE SYNTHASE, CYTOPLASMIC-RELATED"/>
    <property type="match status" value="1"/>
</dbReference>
<dbReference type="SUPFAM" id="SSF53223">
    <property type="entry name" value="Aminoacid dehydrogenase-like, N-terminal domain"/>
    <property type="match status" value="1"/>
</dbReference>
<dbReference type="OrthoDB" id="5126881at2759"/>
<dbReference type="GO" id="GO:0004488">
    <property type="term" value="F:methylenetetrahydrofolate dehydrogenase (NADP+) activity"/>
    <property type="evidence" value="ECO:0007669"/>
    <property type="project" value="InterPro"/>
</dbReference>
<dbReference type="KEGG" id="mng:MNEG_3869"/>
<dbReference type="GO" id="GO:0035999">
    <property type="term" value="P:tetrahydrofolate interconversion"/>
    <property type="evidence" value="ECO:0007669"/>
    <property type="project" value="TreeGrafter"/>
</dbReference>
<organism evidence="2 3">
    <name type="scientific">Monoraphidium neglectum</name>
    <dbReference type="NCBI Taxonomy" id="145388"/>
    <lineage>
        <taxon>Eukaryota</taxon>
        <taxon>Viridiplantae</taxon>
        <taxon>Chlorophyta</taxon>
        <taxon>core chlorophytes</taxon>
        <taxon>Chlorophyceae</taxon>
        <taxon>CS clade</taxon>
        <taxon>Sphaeropleales</taxon>
        <taxon>Selenastraceae</taxon>
        <taxon>Monoraphidium</taxon>
    </lineage>
</organism>
<dbReference type="STRING" id="145388.A0A0D2MUA5"/>
<evidence type="ECO:0000313" key="2">
    <source>
        <dbReference type="EMBL" id="KIZ04092.1"/>
    </source>
</evidence>
<dbReference type="Pfam" id="PF00763">
    <property type="entry name" value="THF_DHG_CYH"/>
    <property type="match status" value="1"/>
</dbReference>
<keyword evidence="2" id="KW-0436">Ligase</keyword>
<dbReference type="PRINTS" id="PR00085">
    <property type="entry name" value="THFDHDRGNASE"/>
</dbReference>
<dbReference type="Gene3D" id="3.40.50.10860">
    <property type="entry name" value="Leucine Dehydrogenase, chain A, domain 1"/>
    <property type="match status" value="1"/>
</dbReference>
<feature type="domain" description="Tetrahydrofolate dehydrogenase/cyclohydrolase catalytic" evidence="1">
    <location>
        <begin position="11"/>
        <end position="88"/>
    </location>
</feature>
<accession>A0A0D2MUA5</accession>
<dbReference type="EMBL" id="KK100727">
    <property type="protein sequence ID" value="KIZ04092.1"/>
    <property type="molecule type" value="Genomic_DNA"/>
</dbReference>
<dbReference type="EC" id="6.3.4.3" evidence="2"/>
<evidence type="ECO:0000313" key="3">
    <source>
        <dbReference type="Proteomes" id="UP000054498"/>
    </source>
</evidence>
<dbReference type="Proteomes" id="UP000054498">
    <property type="component" value="Unassembled WGS sequence"/>
</dbReference>
<dbReference type="PANTHER" id="PTHR48099:SF27">
    <property type="entry name" value="BIFUNCTIONAL PROTEIN FOLD 2"/>
    <property type="match status" value="1"/>
</dbReference>
<proteinExistence type="predicted"/>
<dbReference type="AlphaFoldDB" id="A0A0D2MUA5"/>
<dbReference type="InterPro" id="IPR000672">
    <property type="entry name" value="THF_DH/CycHdrlase"/>
</dbReference>
<name>A0A0D2MUA5_9CHLO</name>
<reference evidence="2 3" key="1">
    <citation type="journal article" date="2013" name="BMC Genomics">
        <title>Reconstruction of the lipid metabolism for the microalga Monoraphidium neglectum from its genome sequence reveals characteristics suitable for biofuel production.</title>
        <authorList>
            <person name="Bogen C."/>
            <person name="Al-Dilaimi A."/>
            <person name="Albersmeier A."/>
            <person name="Wichmann J."/>
            <person name="Grundmann M."/>
            <person name="Rupp O."/>
            <person name="Lauersen K.J."/>
            <person name="Blifernez-Klassen O."/>
            <person name="Kalinowski J."/>
            <person name="Goesmann A."/>
            <person name="Mussgnug J.H."/>
            <person name="Kruse O."/>
        </authorList>
    </citation>
    <scope>NUCLEOTIDE SEQUENCE [LARGE SCALE GENOMIC DNA]</scope>
    <source>
        <strain evidence="2 3">SAG 48.87</strain>
    </source>
</reference>
<dbReference type="InterPro" id="IPR046346">
    <property type="entry name" value="Aminoacid_DH-like_N_sf"/>
</dbReference>
<dbReference type="RefSeq" id="XP_013903111.1">
    <property type="nucleotide sequence ID" value="XM_014047657.1"/>
</dbReference>
<dbReference type="GO" id="GO:0005829">
    <property type="term" value="C:cytosol"/>
    <property type="evidence" value="ECO:0007669"/>
    <property type="project" value="TreeGrafter"/>
</dbReference>
<dbReference type="GeneID" id="25736747"/>
<dbReference type="GO" id="GO:0004477">
    <property type="term" value="F:methenyltetrahydrofolate cyclohydrolase activity"/>
    <property type="evidence" value="ECO:0007669"/>
    <property type="project" value="TreeGrafter"/>
</dbReference>